<feature type="chain" id="PRO_5010745384" evidence="1">
    <location>
        <begin position="27"/>
        <end position="334"/>
    </location>
</feature>
<proteinExistence type="predicted"/>
<keyword evidence="1" id="KW-0732">Signal</keyword>
<dbReference type="OrthoDB" id="2094222at2759"/>
<reference evidence="3" key="1">
    <citation type="submission" date="2017-01" db="EMBL/GenBank/DDBJ databases">
        <title>Comparative genomics of anhydrobiosis in the tardigrade Hypsibius dujardini.</title>
        <authorList>
            <person name="Yoshida Y."/>
            <person name="Koutsovoulos G."/>
            <person name="Laetsch D."/>
            <person name="Stevens L."/>
            <person name="Kumar S."/>
            <person name="Horikawa D."/>
            <person name="Ishino K."/>
            <person name="Komine S."/>
            <person name="Tomita M."/>
            <person name="Blaxter M."/>
            <person name="Arakawa K."/>
        </authorList>
    </citation>
    <scope>NUCLEOTIDE SEQUENCE [LARGE SCALE GENOMIC DNA]</scope>
    <source>
        <strain evidence="3">Z151</strain>
    </source>
</reference>
<protein>
    <submittedName>
        <fullName evidence="2">Uncharacterized protein</fullName>
    </submittedName>
</protein>
<gene>
    <name evidence="2" type="ORF">BV898_13072</name>
</gene>
<dbReference type="AlphaFoldDB" id="A0A1W0WBX9"/>
<accession>A0A1W0WBX9</accession>
<evidence type="ECO:0000313" key="2">
    <source>
        <dbReference type="EMBL" id="OQV12663.1"/>
    </source>
</evidence>
<dbReference type="EMBL" id="MTYJ01000139">
    <property type="protein sequence ID" value="OQV12663.1"/>
    <property type="molecule type" value="Genomic_DNA"/>
</dbReference>
<dbReference type="Proteomes" id="UP000192578">
    <property type="component" value="Unassembled WGS sequence"/>
</dbReference>
<evidence type="ECO:0000256" key="1">
    <source>
        <dbReference type="SAM" id="SignalP"/>
    </source>
</evidence>
<evidence type="ECO:0000313" key="3">
    <source>
        <dbReference type="Proteomes" id="UP000192578"/>
    </source>
</evidence>
<organism evidence="2 3">
    <name type="scientific">Hypsibius exemplaris</name>
    <name type="common">Freshwater tardigrade</name>
    <dbReference type="NCBI Taxonomy" id="2072580"/>
    <lineage>
        <taxon>Eukaryota</taxon>
        <taxon>Metazoa</taxon>
        <taxon>Ecdysozoa</taxon>
        <taxon>Tardigrada</taxon>
        <taxon>Eutardigrada</taxon>
        <taxon>Parachela</taxon>
        <taxon>Hypsibioidea</taxon>
        <taxon>Hypsibiidae</taxon>
        <taxon>Hypsibius</taxon>
    </lineage>
</organism>
<name>A0A1W0WBX9_HYPEX</name>
<sequence>MVSAGMIHIWRALIAIQLSSISIHHGRVVGSPTWAGLLPDSYGSLSADAKQDLLWYQISSSRYSLDQLPIEPPSQANLSNLFVPKYLQKSFTWQGDQMPEGRTRILHPYGSVCKVALEIHYPESSTFTGIFRTGGVGLFRMSVGQITNDSFPVGVALKIFVDGQRSQNFVLVNTVEGQGLNRNFFAKTMRNIFPPAGPYGRELNPAEKAFQTSIFSLPGGEALDHPVDFNDIPLYEQASVQSDGMDVSEVVAPYVVSFRPNPALAYDERDQTDFRKRLAGIPSGTVLYTVVGKRTLDDEDSVMIGQLVSRSEVVTSRYGDEVLFFNHATKSWRP</sequence>
<comment type="caution">
    <text evidence="2">The sequence shown here is derived from an EMBL/GenBank/DDBJ whole genome shotgun (WGS) entry which is preliminary data.</text>
</comment>
<feature type="signal peptide" evidence="1">
    <location>
        <begin position="1"/>
        <end position="26"/>
    </location>
</feature>
<keyword evidence="3" id="KW-1185">Reference proteome</keyword>